<dbReference type="Gene3D" id="3.40.50.620">
    <property type="entry name" value="HUPs"/>
    <property type="match status" value="1"/>
</dbReference>
<name>A0A5P8JMC7_9LACO</name>
<dbReference type="PANTHER" id="PTHR30336:SF20">
    <property type="entry name" value="DUF218 DOMAIN-CONTAINING PROTEIN"/>
    <property type="match status" value="1"/>
</dbReference>
<gene>
    <name evidence="1" type="ORF">LM010_00420</name>
</gene>
<organism evidence="1 2">
    <name type="scientific">Lacticaseibacillus manihotivorans</name>
    <dbReference type="NCBI Taxonomy" id="88233"/>
    <lineage>
        <taxon>Bacteria</taxon>
        <taxon>Bacillati</taxon>
        <taxon>Bacillota</taxon>
        <taxon>Bacilli</taxon>
        <taxon>Lactobacillales</taxon>
        <taxon>Lactobacillaceae</taxon>
        <taxon>Lacticaseibacillus</taxon>
    </lineage>
</organism>
<dbReference type="Proteomes" id="UP000388452">
    <property type="component" value="Chromosome"/>
</dbReference>
<sequence length="258" mass="28304">MTISHQINTLARFLGPRDVVELTPSAFQKTLGYSQVDVCALFGGSIIAGVDVLADAITHQVAKHYVIVGGYGHTTEKLFAQVAQLYPEVTPVESESELFSQVLQLKYGLTVDALETKSTNCGNNISNLLALVADRGWPCESVLLMQDATMQLRMHATLSQAAPDIQVVDYATYQVKVSEDLQFLASPEGMWSLHHYLTLLCGELPRLRDDAQGYGPKGKGYLAHVDIPEQVEQAWQALVAQDSTLNRQANPQFKSAIK</sequence>
<dbReference type="InterPro" id="IPR051599">
    <property type="entry name" value="Cell_Envelope_Assoc"/>
</dbReference>
<proteinExistence type="predicted"/>
<dbReference type="Gene3D" id="1.10.3620.10">
    <property type="entry name" value="YdcF like domain"/>
    <property type="match status" value="1"/>
</dbReference>
<dbReference type="GO" id="GO:0005886">
    <property type="term" value="C:plasma membrane"/>
    <property type="evidence" value="ECO:0007669"/>
    <property type="project" value="TreeGrafter"/>
</dbReference>
<reference evidence="1 2" key="1">
    <citation type="submission" date="2019-10" db="EMBL/GenBank/DDBJ databases">
        <title>Genome sequencing of Lactobacillus manihotivorans.</title>
        <authorList>
            <person name="Kim K."/>
        </authorList>
    </citation>
    <scope>NUCLEOTIDE SEQUENCE [LARGE SCALE GENOMIC DNA]</scope>
    <source>
        <strain evidence="1 2">LM010</strain>
    </source>
</reference>
<evidence type="ECO:0000313" key="1">
    <source>
        <dbReference type="EMBL" id="QFQ89994.1"/>
    </source>
</evidence>
<dbReference type="InterPro" id="IPR014729">
    <property type="entry name" value="Rossmann-like_a/b/a_fold"/>
</dbReference>
<dbReference type="AlphaFoldDB" id="A0A5P8JMC7"/>
<dbReference type="PANTHER" id="PTHR30336">
    <property type="entry name" value="INNER MEMBRANE PROTEIN, PROBABLE PERMEASE"/>
    <property type="match status" value="1"/>
</dbReference>
<dbReference type="RefSeq" id="WP_054717857.1">
    <property type="nucleotide sequence ID" value="NZ_CP045068.1"/>
</dbReference>
<dbReference type="EMBL" id="CP045068">
    <property type="protein sequence ID" value="QFQ89994.1"/>
    <property type="molecule type" value="Genomic_DNA"/>
</dbReference>
<evidence type="ECO:0000313" key="2">
    <source>
        <dbReference type="Proteomes" id="UP000388452"/>
    </source>
</evidence>
<accession>A0A5P8JMC7</accession>
<protein>
    <submittedName>
        <fullName evidence="1">YdcF family protein</fullName>
    </submittedName>
</protein>